<dbReference type="VEuPathDB" id="FungiDB:Z520_11683"/>
<dbReference type="AlphaFoldDB" id="A0A0D2JQ80"/>
<dbReference type="GO" id="GO:0050660">
    <property type="term" value="F:flavin adenine dinucleotide binding"/>
    <property type="evidence" value="ECO:0007669"/>
    <property type="project" value="InterPro"/>
</dbReference>
<dbReference type="GO" id="GO:0050661">
    <property type="term" value="F:NADP binding"/>
    <property type="evidence" value="ECO:0007669"/>
    <property type="project" value="InterPro"/>
</dbReference>
<evidence type="ECO:0008006" key="8">
    <source>
        <dbReference type="Google" id="ProtNLM"/>
    </source>
</evidence>
<proteinExistence type="inferred from homology"/>
<dbReference type="InterPro" id="IPR051209">
    <property type="entry name" value="FAD-bind_Monooxygenase_sf"/>
</dbReference>
<name>A0A0D2JQ80_9EURO</name>
<reference evidence="6 7" key="1">
    <citation type="submission" date="2015-01" db="EMBL/GenBank/DDBJ databases">
        <title>The Genome Sequence of Fonsecaea multimorphosa CBS 102226.</title>
        <authorList>
            <consortium name="The Broad Institute Genomics Platform"/>
            <person name="Cuomo C."/>
            <person name="de Hoog S."/>
            <person name="Gorbushina A."/>
            <person name="Stielow B."/>
            <person name="Teixiera M."/>
            <person name="Abouelleil A."/>
            <person name="Chapman S.B."/>
            <person name="Priest M."/>
            <person name="Young S.K."/>
            <person name="Wortman J."/>
            <person name="Nusbaum C."/>
            <person name="Birren B."/>
        </authorList>
    </citation>
    <scope>NUCLEOTIDE SEQUENCE [LARGE SCALE GENOMIC DNA]</scope>
    <source>
        <strain evidence="6 7">CBS 102226</strain>
    </source>
</reference>
<keyword evidence="4" id="KW-0274">FAD</keyword>
<keyword evidence="5" id="KW-0560">Oxidoreductase</keyword>
<protein>
    <recommendedName>
        <fullName evidence="8">FAD/NAD(P)-binding domain-containing protein</fullName>
    </recommendedName>
</protein>
<dbReference type="GO" id="GO:0004499">
    <property type="term" value="F:N,N-dimethylaniline monooxygenase activity"/>
    <property type="evidence" value="ECO:0007669"/>
    <property type="project" value="InterPro"/>
</dbReference>
<dbReference type="PRINTS" id="PR00368">
    <property type="entry name" value="FADPNR"/>
</dbReference>
<evidence type="ECO:0000256" key="1">
    <source>
        <dbReference type="ARBA" id="ARBA00001974"/>
    </source>
</evidence>
<dbReference type="InterPro" id="IPR020946">
    <property type="entry name" value="Flavin_mOase-like"/>
</dbReference>
<sequence length="573" mass="64119">MSAITNGIHANVISERSIDEPRKIKVIIIGAGVSGILCALELKKRVEDLDLVIYDKNEQLGGTWFENRYPGCACDIPAHCYQLSFESNPAWSQFYATAPEILKYWEKVAAKHDVTKYMKFRSKLVEAQWNDESSKWKVKIQRSGEGESEFTDESDVLISAVGLLNEWRWPQIEGLHDFKGELLHSAAWRPEFDHKDKKVAVIGAGSSGIQIVPSIQPAVKKLDHYVRGKTWIATPMAAKEVEKRTAGTGSNFKFSTEEINAWRADPALYLQYRRTLETELQSGHSITMRGSALQREVKEEFTTLMKSRLALKPDIAQHLLPGFSPLCKRLTPGPGYLEALTQPNVEVIATPIGKVTETGIITEDGELREVDAIVCATGFDTSFRGRSPVIGQNGVVLNEKWADRPDTYLSLSTSQFPNFFMSLGPNSALGAGSLLIILEYFASYIAQCVEKIQRSNIRTIQPSKASVAGFTDFCEQYFQRTVYSEECSSWYKTGGRSGKVTGLWPGSSLHAIRALAAPRWEDFEYTYNDGNSFGWFGNGCSERDVKEMDRAYYLKDIMLEDPLEKTDMSGIVG</sequence>
<evidence type="ECO:0000256" key="3">
    <source>
        <dbReference type="ARBA" id="ARBA00022630"/>
    </source>
</evidence>
<dbReference type="PANTHER" id="PTHR42877">
    <property type="entry name" value="L-ORNITHINE N(5)-MONOOXYGENASE-RELATED"/>
    <property type="match status" value="1"/>
</dbReference>
<dbReference type="Gene3D" id="3.50.50.60">
    <property type="entry name" value="FAD/NAD(P)-binding domain"/>
    <property type="match status" value="2"/>
</dbReference>
<evidence type="ECO:0000256" key="2">
    <source>
        <dbReference type="ARBA" id="ARBA00010139"/>
    </source>
</evidence>
<evidence type="ECO:0000313" key="6">
    <source>
        <dbReference type="EMBL" id="KIX92654.1"/>
    </source>
</evidence>
<evidence type="ECO:0000313" key="7">
    <source>
        <dbReference type="Proteomes" id="UP000053411"/>
    </source>
</evidence>
<dbReference type="EMBL" id="KN848102">
    <property type="protein sequence ID" value="KIX92654.1"/>
    <property type="molecule type" value="Genomic_DNA"/>
</dbReference>
<dbReference type="Proteomes" id="UP000053411">
    <property type="component" value="Unassembled WGS sequence"/>
</dbReference>
<dbReference type="Pfam" id="PF00743">
    <property type="entry name" value="FMO-like"/>
    <property type="match status" value="1"/>
</dbReference>
<dbReference type="PANTHER" id="PTHR42877:SF7">
    <property type="entry name" value="FLAVIN-BINDING MONOOXYGENASE-RELATED"/>
    <property type="match status" value="1"/>
</dbReference>
<dbReference type="SUPFAM" id="SSF51905">
    <property type="entry name" value="FAD/NAD(P)-binding domain"/>
    <property type="match status" value="1"/>
</dbReference>
<evidence type="ECO:0000256" key="5">
    <source>
        <dbReference type="ARBA" id="ARBA00023002"/>
    </source>
</evidence>
<gene>
    <name evidence="6" type="ORF">Z520_11683</name>
</gene>
<comment type="cofactor">
    <cofactor evidence="1">
        <name>FAD</name>
        <dbReference type="ChEBI" id="CHEBI:57692"/>
    </cofactor>
</comment>
<organism evidence="6 7">
    <name type="scientific">Fonsecaea multimorphosa CBS 102226</name>
    <dbReference type="NCBI Taxonomy" id="1442371"/>
    <lineage>
        <taxon>Eukaryota</taxon>
        <taxon>Fungi</taxon>
        <taxon>Dikarya</taxon>
        <taxon>Ascomycota</taxon>
        <taxon>Pezizomycotina</taxon>
        <taxon>Eurotiomycetes</taxon>
        <taxon>Chaetothyriomycetidae</taxon>
        <taxon>Chaetothyriales</taxon>
        <taxon>Herpotrichiellaceae</taxon>
        <taxon>Fonsecaea</taxon>
    </lineage>
</organism>
<comment type="similarity">
    <text evidence="2">Belongs to the FAD-binding monooxygenase family.</text>
</comment>
<dbReference type="InterPro" id="IPR036188">
    <property type="entry name" value="FAD/NAD-bd_sf"/>
</dbReference>
<keyword evidence="3" id="KW-0285">Flavoprotein</keyword>
<evidence type="ECO:0000256" key="4">
    <source>
        <dbReference type="ARBA" id="ARBA00022827"/>
    </source>
</evidence>
<accession>A0A0D2JQ80</accession>
<dbReference type="OrthoDB" id="74360at2759"/>
<keyword evidence="7" id="KW-1185">Reference proteome</keyword>
<dbReference type="GeneID" id="27717429"/>
<dbReference type="RefSeq" id="XP_016626777.1">
    <property type="nucleotide sequence ID" value="XM_016782171.1"/>
</dbReference>